<evidence type="ECO:0000313" key="3">
    <source>
        <dbReference type="Proteomes" id="UP000567922"/>
    </source>
</evidence>
<evidence type="ECO:0000313" key="1">
    <source>
        <dbReference type="EMBL" id="MBB3037429.1"/>
    </source>
</evidence>
<dbReference type="EMBL" id="JACHWS010000002">
    <property type="protein sequence ID" value="MBB3037446.1"/>
    <property type="molecule type" value="Genomic_DNA"/>
</dbReference>
<reference evidence="2 3" key="1">
    <citation type="submission" date="2020-08" db="EMBL/GenBank/DDBJ databases">
        <title>Sequencing the genomes of 1000 actinobacteria strains.</title>
        <authorList>
            <person name="Klenk H.-P."/>
        </authorList>
    </citation>
    <scope>NUCLEOTIDE SEQUENCE [LARGE SCALE GENOMIC DNA]</scope>
    <source>
        <strain evidence="2 3">DSM 45258</strain>
    </source>
</reference>
<keyword evidence="3" id="KW-1185">Reference proteome</keyword>
<gene>
    <name evidence="1" type="ORF">FHU29_001878</name>
    <name evidence="2" type="ORF">FHU29_001895</name>
</gene>
<dbReference type="OrthoDB" id="4367863at2"/>
<dbReference type="Pfam" id="PF25209">
    <property type="entry name" value="Phage_capsid_4"/>
    <property type="match status" value="1"/>
</dbReference>
<dbReference type="InterPro" id="IPR049995">
    <property type="entry name" value="Capsid_mycobact-type"/>
</dbReference>
<comment type="caution">
    <text evidence="2">The sequence shown here is derived from an EMBL/GenBank/DDBJ whole genome shotgun (WGS) entry which is preliminary data.</text>
</comment>
<dbReference type="EMBL" id="JACHWS010000002">
    <property type="protein sequence ID" value="MBB3037429.1"/>
    <property type="molecule type" value="Genomic_DNA"/>
</dbReference>
<evidence type="ECO:0000313" key="2">
    <source>
        <dbReference type="EMBL" id="MBB3037446.1"/>
    </source>
</evidence>
<dbReference type="AlphaFoldDB" id="A0A839RN00"/>
<protein>
    <submittedName>
        <fullName evidence="2">Uncharacterized protein</fullName>
    </submittedName>
</protein>
<accession>A0A839RN00</accession>
<dbReference type="RefSeq" id="WP_064441182.1">
    <property type="nucleotide sequence ID" value="NZ_BDDI01000012.1"/>
</dbReference>
<dbReference type="NCBIfam" id="NF042926">
    <property type="entry name" value="capsid_Caudo_1"/>
    <property type="match status" value="1"/>
</dbReference>
<dbReference type="Proteomes" id="UP000567922">
    <property type="component" value="Unassembled WGS sequence"/>
</dbReference>
<sequence length="292" mass="32150">MGILSPVKEDDYIQVRDILASPTWLEDRIRKNIDTTILDAFYRRHPGQVTGGAIHHTIWRKGDEFLTEGEAERSPATEYRVVQAADPQTRLAAIRDFGGKFAVADEEVTRNRIDAMSLQINQLINNLARRLNETGVAALNDALNAEDAPTIPAAEPWNQAKTVGEPSTLTPNAGLPFADVVRAQIHEGSGTLFDTLVVNPQEAGALRIAYGISLGQQLAESGIKLEVSRWIPAGTAYLTQRGGAGYVGFEKELTVEMWDDRNIRSKWVQGFVMPAFAVTQPQTVYRLTGLHS</sequence>
<organism evidence="2 3">
    <name type="scientific">Hoyosella altamirensis</name>
    <dbReference type="NCBI Taxonomy" id="616997"/>
    <lineage>
        <taxon>Bacteria</taxon>
        <taxon>Bacillati</taxon>
        <taxon>Actinomycetota</taxon>
        <taxon>Actinomycetes</taxon>
        <taxon>Mycobacteriales</taxon>
        <taxon>Hoyosellaceae</taxon>
        <taxon>Hoyosella</taxon>
    </lineage>
</organism>
<proteinExistence type="predicted"/>
<name>A0A839RN00_9ACTN</name>